<sequence>MQNRVREREGCKGGGAIEGRCLCLMMVVLRRNQEGLQRRVSGDLLLEFNSSDKEQKVQNKETARGHQSQYTL</sequence>
<dbReference type="Proteomes" id="UP000281406">
    <property type="component" value="Unassembled WGS sequence"/>
</dbReference>
<evidence type="ECO:0000256" key="1">
    <source>
        <dbReference type="SAM" id="MobiDB-lite"/>
    </source>
</evidence>
<feature type="compositionally biased region" description="Basic and acidic residues" evidence="1">
    <location>
        <begin position="51"/>
        <end position="64"/>
    </location>
</feature>
<feature type="region of interest" description="Disordered" evidence="1">
    <location>
        <begin position="51"/>
        <end position="72"/>
    </location>
</feature>
<organism evidence="2 3">
    <name type="scientific">Anabarilius grahami</name>
    <name type="common">Kanglang fish</name>
    <name type="synonym">Barilius grahami</name>
    <dbReference type="NCBI Taxonomy" id="495550"/>
    <lineage>
        <taxon>Eukaryota</taxon>
        <taxon>Metazoa</taxon>
        <taxon>Chordata</taxon>
        <taxon>Craniata</taxon>
        <taxon>Vertebrata</taxon>
        <taxon>Euteleostomi</taxon>
        <taxon>Actinopterygii</taxon>
        <taxon>Neopterygii</taxon>
        <taxon>Teleostei</taxon>
        <taxon>Ostariophysi</taxon>
        <taxon>Cypriniformes</taxon>
        <taxon>Xenocyprididae</taxon>
        <taxon>Xenocypridinae</taxon>
        <taxon>Xenocypridinae incertae sedis</taxon>
        <taxon>Anabarilius</taxon>
    </lineage>
</organism>
<dbReference type="EMBL" id="RJVU01075544">
    <property type="protein sequence ID" value="ROI16356.1"/>
    <property type="molecule type" value="Genomic_DNA"/>
</dbReference>
<proteinExistence type="predicted"/>
<protein>
    <submittedName>
        <fullName evidence="2">Uncharacterized protein</fullName>
    </submittedName>
</protein>
<accession>A0A3N0XG57</accession>
<evidence type="ECO:0000313" key="3">
    <source>
        <dbReference type="Proteomes" id="UP000281406"/>
    </source>
</evidence>
<name>A0A3N0XG57_ANAGA</name>
<comment type="caution">
    <text evidence="2">The sequence shown here is derived from an EMBL/GenBank/DDBJ whole genome shotgun (WGS) entry which is preliminary data.</text>
</comment>
<evidence type="ECO:0000313" key="2">
    <source>
        <dbReference type="EMBL" id="ROI16356.1"/>
    </source>
</evidence>
<gene>
    <name evidence="2" type="ORF">DPX16_12474</name>
</gene>
<dbReference type="AlphaFoldDB" id="A0A3N0XG57"/>
<keyword evidence="3" id="KW-1185">Reference proteome</keyword>
<reference evidence="2 3" key="1">
    <citation type="submission" date="2018-10" db="EMBL/GenBank/DDBJ databases">
        <title>Genome assembly for a Yunnan-Guizhou Plateau 3E fish, Anabarilius grahami (Regan), and its evolutionary and genetic applications.</title>
        <authorList>
            <person name="Jiang W."/>
        </authorList>
    </citation>
    <scope>NUCLEOTIDE SEQUENCE [LARGE SCALE GENOMIC DNA]</scope>
    <source>
        <strain evidence="2">AG-KIZ</strain>
        <tissue evidence="2">Muscle</tissue>
    </source>
</reference>